<name>A0A7U4P9V0_9BURK</name>
<accession>A0A7T2U7J1</accession>
<accession>A0A7U4P9V0</accession>
<dbReference type="EMBL" id="CP065687">
    <property type="protein sequence ID" value="QPS47117.1"/>
    <property type="molecule type" value="Genomic_DNA"/>
</dbReference>
<gene>
    <name evidence="1" type="ORF">I6G56_21860</name>
</gene>
<dbReference type="Proteomes" id="UP000594943">
    <property type="component" value="Chromosome 2"/>
</dbReference>
<evidence type="ECO:0000313" key="1">
    <source>
        <dbReference type="EMBL" id="QPS47117.1"/>
    </source>
</evidence>
<proteinExistence type="predicted"/>
<dbReference type="KEGG" id="bhg:I6G56_21860"/>
<dbReference type="AlphaFoldDB" id="A0A7U4P9V0"/>
<sequence length="71" mass="7528">MAARPFFGEIASARCLDWSALLITGYAGHLVDPAGMGFVARSVGLESALWMLAALLCLVPFCARVVTANRT</sequence>
<protein>
    <submittedName>
        <fullName evidence="1">Transporter</fullName>
    </submittedName>
</protein>
<evidence type="ECO:0000313" key="2">
    <source>
        <dbReference type="Proteomes" id="UP000594943"/>
    </source>
</evidence>
<organism evidence="1 2">
    <name type="scientific">Burkholderia humptydooensis</name>
    <dbReference type="NCBI Taxonomy" id="430531"/>
    <lineage>
        <taxon>Bacteria</taxon>
        <taxon>Pseudomonadati</taxon>
        <taxon>Pseudomonadota</taxon>
        <taxon>Betaproteobacteria</taxon>
        <taxon>Burkholderiales</taxon>
        <taxon>Burkholderiaceae</taxon>
        <taxon>Burkholderia</taxon>
        <taxon>pseudomallei group</taxon>
    </lineage>
</organism>
<reference evidence="1 2" key="1">
    <citation type="submission" date="2020-12" db="EMBL/GenBank/DDBJ databases">
        <title>FDA dAtabase for Regulatory Grade micrObial Sequences (FDA-ARGOS): Supporting development and validation of Infectious Disease Dx tests.</title>
        <authorList>
            <person name="Nelson B."/>
            <person name="Plummer A."/>
            <person name="Tallon L."/>
            <person name="Sadzewicz L."/>
            <person name="Zhao X."/>
            <person name="Boylan J."/>
            <person name="Ott S."/>
            <person name="Bowen H."/>
            <person name="Vavikolanu K."/>
            <person name="Mehta A."/>
            <person name="Aluvathingal J."/>
            <person name="Nadendla S."/>
            <person name="Myers T."/>
            <person name="Yan Y."/>
            <person name="Sichtig H."/>
        </authorList>
    </citation>
    <scope>NUCLEOTIDE SEQUENCE [LARGE SCALE GENOMIC DNA]</scope>
    <source>
        <strain evidence="1 2">FDAARGOS_899</strain>
    </source>
</reference>